<dbReference type="RefSeq" id="WP_146996396.1">
    <property type="nucleotide sequence ID" value="NZ_AP019840.1"/>
</dbReference>
<comment type="subcellular location">
    <subcellularLocation>
        <location evidence="1">Cell membrane</location>
        <topology evidence="1">Multi-pass membrane protein</topology>
    </subcellularLocation>
</comment>
<accession>A0A510KK21</accession>
<protein>
    <submittedName>
        <fullName evidence="8">MATE efflux family protein</fullName>
    </submittedName>
</protein>
<dbReference type="GO" id="GO:0042910">
    <property type="term" value="F:xenobiotic transmembrane transporter activity"/>
    <property type="evidence" value="ECO:0007669"/>
    <property type="project" value="InterPro"/>
</dbReference>
<dbReference type="GO" id="GO:0015297">
    <property type="term" value="F:antiporter activity"/>
    <property type="evidence" value="ECO:0007669"/>
    <property type="project" value="InterPro"/>
</dbReference>
<reference evidence="8 9" key="1">
    <citation type="submission" date="2019-07" db="EMBL/GenBank/DDBJ databases">
        <title>Complete Genome Sequence of Leptotrichia trevisanii Strain JMUB3935.</title>
        <authorList>
            <person name="Watanabe S."/>
            <person name="Cui L."/>
        </authorList>
    </citation>
    <scope>NUCLEOTIDE SEQUENCE [LARGE SCALE GENOMIC DNA]</scope>
    <source>
        <strain evidence="8 9">JMUB3935</strain>
    </source>
</reference>
<feature type="transmembrane region" description="Helical" evidence="7">
    <location>
        <begin position="103"/>
        <end position="127"/>
    </location>
</feature>
<feature type="transmembrane region" description="Helical" evidence="7">
    <location>
        <begin position="172"/>
        <end position="192"/>
    </location>
</feature>
<evidence type="ECO:0000256" key="7">
    <source>
        <dbReference type="SAM" id="Phobius"/>
    </source>
</evidence>
<dbReference type="EMBL" id="AP019840">
    <property type="protein sequence ID" value="BBM52032.1"/>
    <property type="molecule type" value="Genomic_DNA"/>
</dbReference>
<feature type="transmembrane region" description="Helical" evidence="7">
    <location>
        <begin position="323"/>
        <end position="346"/>
    </location>
</feature>
<feature type="transmembrane region" description="Helical" evidence="7">
    <location>
        <begin position="20"/>
        <end position="41"/>
    </location>
</feature>
<evidence type="ECO:0000256" key="3">
    <source>
        <dbReference type="ARBA" id="ARBA00022475"/>
    </source>
</evidence>
<keyword evidence="5 7" id="KW-1133">Transmembrane helix</keyword>
<feature type="transmembrane region" description="Helical" evidence="7">
    <location>
        <begin position="198"/>
        <end position="222"/>
    </location>
</feature>
<sequence>MLFKAQSNEERRQMILHGKVINTLLFLSVPTLLVGIIQALIPLSDSLFLNRLTSVEVASSVTFSQPVLNIMIALSQGLGVATLVMLGRLYGKGRMLAVKETMLQIFVFSFFIGLLLIPVCMFTAFLISNNTTSEIRNNVYTYISLYSLIMPFVFLAAIYNSSKNAIGRPEVTFVRIFLLLILKIIFNSIFLYVLKMGIVGAVMASLFSYIVVTIWMFHDLFLKSGDIKLNLRSYTIKLPIIKRLLKIGFPSMLNYAFLYLGFFLINKEMEKFGAIALNAQGIASNINAICFILPSSIGTTVSSMISINMGIGNVKKSKDVFKVGWITGVTISILTIALILPISLPLVLTFTKVQKVIEIADKALHIYTYSVIGFSVFMIAQGVFIALGRTKVPLVMSILRIWLLRYIFILLTQKYLGLYSIFWGNLFSNTLAGIIFFILVKAIDWKKRIKTVK</sequence>
<keyword evidence="4 7" id="KW-0812">Transmembrane</keyword>
<evidence type="ECO:0000256" key="1">
    <source>
        <dbReference type="ARBA" id="ARBA00004651"/>
    </source>
</evidence>
<dbReference type="STRING" id="1122173.GCA_000482505_02369"/>
<proteinExistence type="predicted"/>
<dbReference type="NCBIfam" id="TIGR00797">
    <property type="entry name" value="matE"/>
    <property type="match status" value="1"/>
</dbReference>
<dbReference type="CDD" id="cd13138">
    <property type="entry name" value="MATE_yoeA_like"/>
    <property type="match status" value="1"/>
</dbReference>
<dbReference type="InterPro" id="IPR048279">
    <property type="entry name" value="MdtK-like"/>
</dbReference>
<evidence type="ECO:0000313" key="9">
    <source>
        <dbReference type="Proteomes" id="UP000321378"/>
    </source>
</evidence>
<feature type="transmembrane region" description="Helical" evidence="7">
    <location>
        <begin position="243"/>
        <end position="265"/>
    </location>
</feature>
<dbReference type="PANTHER" id="PTHR43549">
    <property type="entry name" value="MULTIDRUG RESISTANCE PROTEIN YPNP-RELATED"/>
    <property type="match status" value="1"/>
</dbReference>
<dbReference type="PIRSF" id="PIRSF006603">
    <property type="entry name" value="DinF"/>
    <property type="match status" value="1"/>
</dbReference>
<keyword evidence="2" id="KW-0813">Transport</keyword>
<evidence type="ECO:0000256" key="2">
    <source>
        <dbReference type="ARBA" id="ARBA00022448"/>
    </source>
</evidence>
<feature type="transmembrane region" description="Helical" evidence="7">
    <location>
        <begin position="418"/>
        <end position="440"/>
    </location>
</feature>
<evidence type="ECO:0000256" key="4">
    <source>
        <dbReference type="ARBA" id="ARBA00022692"/>
    </source>
</evidence>
<dbReference type="Pfam" id="PF01554">
    <property type="entry name" value="MatE"/>
    <property type="match status" value="2"/>
</dbReference>
<organism evidence="8 9">
    <name type="scientific">Leptotrichia trevisanii</name>
    <dbReference type="NCBI Taxonomy" id="109328"/>
    <lineage>
        <taxon>Bacteria</taxon>
        <taxon>Fusobacteriati</taxon>
        <taxon>Fusobacteriota</taxon>
        <taxon>Fusobacteriia</taxon>
        <taxon>Fusobacteriales</taxon>
        <taxon>Leptotrichiaceae</taxon>
        <taxon>Leptotrichia</taxon>
    </lineage>
</organism>
<feature type="transmembrane region" description="Helical" evidence="7">
    <location>
        <begin position="139"/>
        <end position="160"/>
    </location>
</feature>
<dbReference type="AlphaFoldDB" id="A0A510KK21"/>
<feature type="transmembrane region" description="Helical" evidence="7">
    <location>
        <begin position="70"/>
        <end position="91"/>
    </location>
</feature>
<dbReference type="GO" id="GO:0005886">
    <property type="term" value="C:plasma membrane"/>
    <property type="evidence" value="ECO:0007669"/>
    <property type="project" value="UniProtKB-SubCell"/>
</dbReference>
<feature type="transmembrane region" description="Helical" evidence="7">
    <location>
        <begin position="366"/>
        <end position="387"/>
    </location>
</feature>
<evidence type="ECO:0000313" key="8">
    <source>
        <dbReference type="EMBL" id="BBM52032.1"/>
    </source>
</evidence>
<feature type="transmembrane region" description="Helical" evidence="7">
    <location>
        <begin position="285"/>
        <end position="311"/>
    </location>
</feature>
<dbReference type="PANTHER" id="PTHR43549:SF2">
    <property type="entry name" value="MULTIDRUG RESISTANCE PROTEIN NORM-RELATED"/>
    <property type="match status" value="1"/>
</dbReference>
<gene>
    <name evidence="8" type="ORF">JMUB3935_1010</name>
</gene>
<dbReference type="Proteomes" id="UP000321378">
    <property type="component" value="Chromosome"/>
</dbReference>
<dbReference type="InterPro" id="IPR052031">
    <property type="entry name" value="Membrane_Transporter-Flippase"/>
</dbReference>
<evidence type="ECO:0000256" key="5">
    <source>
        <dbReference type="ARBA" id="ARBA00022989"/>
    </source>
</evidence>
<evidence type="ECO:0000256" key="6">
    <source>
        <dbReference type="ARBA" id="ARBA00023136"/>
    </source>
</evidence>
<keyword evidence="6 7" id="KW-0472">Membrane</keyword>
<dbReference type="InterPro" id="IPR002528">
    <property type="entry name" value="MATE_fam"/>
</dbReference>
<keyword evidence="3" id="KW-1003">Cell membrane</keyword>
<name>A0A510KK21_9FUSO</name>
<feature type="transmembrane region" description="Helical" evidence="7">
    <location>
        <begin position="394"/>
        <end position="412"/>
    </location>
</feature>